<name>A0A9Q9DQJ1_CURCL</name>
<dbReference type="VEuPathDB" id="FungiDB:yc1106_02926"/>
<feature type="signal peptide" evidence="1">
    <location>
        <begin position="1"/>
        <end position="19"/>
    </location>
</feature>
<keyword evidence="1" id="KW-0732">Signal</keyword>
<sequence>MPACKRVIALFLCIVAAKSDTTTIEIPGIGIPTTISTLPNVAASIISADSTATTFSIKCLEGNDCGVYPKQTQVVGPSTYRIDMEDPNQDTYVTGRVECHVSKSAICTESWSGYQQTTGARVVTQPPNSVGTVGLLITAGVDKLGDAGAKPTGTISNSM</sequence>
<evidence type="ECO:0000313" key="3">
    <source>
        <dbReference type="Proteomes" id="UP001056012"/>
    </source>
</evidence>
<keyword evidence="3" id="KW-1185">Reference proteome</keyword>
<feature type="chain" id="PRO_5040485458" evidence="1">
    <location>
        <begin position="20"/>
        <end position="159"/>
    </location>
</feature>
<evidence type="ECO:0000313" key="2">
    <source>
        <dbReference type="EMBL" id="USP75652.1"/>
    </source>
</evidence>
<accession>A0A9Q9DQJ1</accession>
<dbReference type="Proteomes" id="UP001056012">
    <property type="component" value="Chromosome 2"/>
</dbReference>
<gene>
    <name evidence="2" type="ORF">yc1106_02926</name>
</gene>
<reference evidence="2" key="1">
    <citation type="submission" date="2021-12" db="EMBL/GenBank/DDBJ databases">
        <title>Curvularia clavata genome.</title>
        <authorList>
            <person name="Cao Y."/>
        </authorList>
    </citation>
    <scope>NUCLEOTIDE SEQUENCE</scope>
    <source>
        <strain evidence="2">Yc1106</strain>
    </source>
</reference>
<evidence type="ECO:0000256" key="1">
    <source>
        <dbReference type="SAM" id="SignalP"/>
    </source>
</evidence>
<organism evidence="2 3">
    <name type="scientific">Curvularia clavata</name>
    <dbReference type="NCBI Taxonomy" id="95742"/>
    <lineage>
        <taxon>Eukaryota</taxon>
        <taxon>Fungi</taxon>
        <taxon>Dikarya</taxon>
        <taxon>Ascomycota</taxon>
        <taxon>Pezizomycotina</taxon>
        <taxon>Dothideomycetes</taxon>
        <taxon>Pleosporomycetidae</taxon>
        <taxon>Pleosporales</taxon>
        <taxon>Pleosporineae</taxon>
        <taxon>Pleosporaceae</taxon>
        <taxon>Curvularia</taxon>
    </lineage>
</organism>
<proteinExistence type="predicted"/>
<dbReference type="OrthoDB" id="4991875at2759"/>
<dbReference type="EMBL" id="CP089275">
    <property type="protein sequence ID" value="USP75652.1"/>
    <property type="molecule type" value="Genomic_DNA"/>
</dbReference>
<dbReference type="AlphaFoldDB" id="A0A9Q9DQJ1"/>
<protein>
    <submittedName>
        <fullName evidence="2">Uncharacterized protein</fullName>
    </submittedName>
</protein>